<dbReference type="PROSITE" id="PS50305">
    <property type="entry name" value="SIRTUIN"/>
    <property type="match status" value="1"/>
</dbReference>
<evidence type="ECO:0000256" key="4">
    <source>
        <dbReference type="ARBA" id="ARBA00022833"/>
    </source>
</evidence>
<dbReference type="EMBL" id="BRXX01000163">
    <property type="protein sequence ID" value="GMH95106.1"/>
    <property type="molecule type" value="Genomic_DNA"/>
</dbReference>
<dbReference type="Gene3D" id="3.40.50.1220">
    <property type="entry name" value="TPP-binding domain"/>
    <property type="match status" value="1"/>
</dbReference>
<evidence type="ECO:0000313" key="10">
    <source>
        <dbReference type="EMBL" id="GMH95106.1"/>
    </source>
</evidence>
<keyword evidence="5" id="KW-0520">NAD</keyword>
<dbReference type="SUPFAM" id="SSF52467">
    <property type="entry name" value="DHS-like NAD/FAD-binding domain"/>
    <property type="match status" value="1"/>
</dbReference>
<dbReference type="PANTHER" id="PTHR11085:SF6">
    <property type="entry name" value="NAD-DEPENDENT PROTEIN DEACETYLASE SIRTUIN-2"/>
    <property type="match status" value="1"/>
</dbReference>
<organism evidence="10 11">
    <name type="scientific">Triparma verrucosa</name>
    <dbReference type="NCBI Taxonomy" id="1606542"/>
    <lineage>
        <taxon>Eukaryota</taxon>
        <taxon>Sar</taxon>
        <taxon>Stramenopiles</taxon>
        <taxon>Ochrophyta</taxon>
        <taxon>Bolidophyceae</taxon>
        <taxon>Parmales</taxon>
        <taxon>Triparmaceae</taxon>
        <taxon>Triparma</taxon>
    </lineage>
</organism>
<dbReference type="PANTHER" id="PTHR11085">
    <property type="entry name" value="NAD-DEPENDENT PROTEIN DEACYLASE SIRTUIN-5, MITOCHONDRIAL-RELATED"/>
    <property type="match status" value="1"/>
</dbReference>
<dbReference type="AlphaFoldDB" id="A0A9W7BRF0"/>
<evidence type="ECO:0000259" key="9">
    <source>
        <dbReference type="PROSITE" id="PS50305"/>
    </source>
</evidence>
<feature type="binding site" evidence="6">
    <location>
        <position position="179"/>
    </location>
    <ligand>
        <name>Zn(2+)</name>
        <dbReference type="ChEBI" id="CHEBI:29105"/>
    </ligand>
</feature>
<sequence length="436" mass="48558">MGCATSHPLLPFNPCCLCSLGLNLCCSCVNSHNLKSLDLNGVTQFMEKLEQKKERKDVRIVVMVGAGISVSAGVPDFRSMTTGIYQNKMDKYSLPTPQHMFDIDYFISDQGPFYDFVKTELYPKSSTLPTVFHHFMNLLQEKKMLSRIYTQNIDMLERLAGIPQEIICEVHGTLSTSSCANCKKQCDGFTTMRRIRKGEKPTCEKCGGPQKPDIVFFGEKMPRKVQEQMKLDMPDLKKCDLLIVAGTSLAVQPFASFIDAVPRSTPRIFINRDSDGSGRNGEYDDPGGQHLWGKCGNYRDVLLRGDCDKVVTNICRDLGWLAELQSKIKTFADLHKKKGSTNVEEKLFPTQMGERRGSKTAWGAIGSTSSKERLDARRSNASEKVRRKSSGKLKKSESERSMNRNGGSISPSHRRKLSKSNSNSSLTSVGSAAVHP</sequence>
<feature type="active site" description="Proton acceptor" evidence="6">
    <location>
        <position position="171"/>
    </location>
</feature>
<keyword evidence="8" id="KW-0732">Signal</keyword>
<evidence type="ECO:0000256" key="1">
    <source>
        <dbReference type="ARBA" id="ARBA00001947"/>
    </source>
</evidence>
<feature type="region of interest" description="Disordered" evidence="7">
    <location>
        <begin position="351"/>
        <end position="436"/>
    </location>
</feature>
<dbReference type="InterPro" id="IPR050134">
    <property type="entry name" value="NAD-dep_sirtuin_deacylases"/>
</dbReference>
<keyword evidence="11" id="KW-1185">Reference proteome</keyword>
<keyword evidence="3 6" id="KW-0479">Metal-binding</keyword>
<dbReference type="Pfam" id="PF02146">
    <property type="entry name" value="SIR2"/>
    <property type="match status" value="1"/>
</dbReference>
<feature type="binding site" evidence="6">
    <location>
        <position position="206"/>
    </location>
    <ligand>
        <name>Zn(2+)</name>
        <dbReference type="ChEBI" id="CHEBI:29105"/>
    </ligand>
</feature>
<feature type="signal peptide" evidence="8">
    <location>
        <begin position="1"/>
        <end position="31"/>
    </location>
</feature>
<dbReference type="InterPro" id="IPR026590">
    <property type="entry name" value="Ssirtuin_cat_dom"/>
</dbReference>
<evidence type="ECO:0000313" key="11">
    <source>
        <dbReference type="Proteomes" id="UP001165160"/>
    </source>
</evidence>
<keyword evidence="2" id="KW-0808">Transferase</keyword>
<evidence type="ECO:0000256" key="2">
    <source>
        <dbReference type="ARBA" id="ARBA00022679"/>
    </source>
</evidence>
<feature type="binding site" evidence="6">
    <location>
        <position position="182"/>
    </location>
    <ligand>
        <name>Zn(2+)</name>
        <dbReference type="ChEBI" id="CHEBI:29105"/>
    </ligand>
</feature>
<dbReference type="Gene3D" id="3.30.1600.10">
    <property type="entry name" value="SIR2/SIRT2 'Small Domain"/>
    <property type="match status" value="1"/>
</dbReference>
<dbReference type="GO" id="GO:0070403">
    <property type="term" value="F:NAD+ binding"/>
    <property type="evidence" value="ECO:0007669"/>
    <property type="project" value="InterPro"/>
</dbReference>
<name>A0A9W7BRF0_9STRA</name>
<accession>A0A9W7BRF0</accession>
<comment type="caution">
    <text evidence="10">The sequence shown here is derived from an EMBL/GenBank/DDBJ whole genome shotgun (WGS) entry which is preliminary data.</text>
</comment>
<proteinExistence type="predicted"/>
<evidence type="ECO:0000256" key="8">
    <source>
        <dbReference type="SAM" id="SignalP"/>
    </source>
</evidence>
<comment type="cofactor">
    <cofactor evidence="1">
        <name>Zn(2+)</name>
        <dbReference type="ChEBI" id="CHEBI:29105"/>
    </cofactor>
</comment>
<dbReference type="GO" id="GO:0046872">
    <property type="term" value="F:metal ion binding"/>
    <property type="evidence" value="ECO:0007669"/>
    <property type="project" value="UniProtKB-KW"/>
</dbReference>
<feature type="chain" id="PRO_5040807654" description="Deacetylase sirtuin-type domain-containing protein" evidence="8">
    <location>
        <begin position="32"/>
        <end position="436"/>
    </location>
</feature>
<dbReference type="Proteomes" id="UP001165160">
    <property type="component" value="Unassembled WGS sequence"/>
</dbReference>
<gene>
    <name evidence="10" type="ORF">TrVE_jg10329</name>
</gene>
<dbReference type="InterPro" id="IPR026591">
    <property type="entry name" value="Sirtuin_cat_small_dom_sf"/>
</dbReference>
<feature type="compositionally biased region" description="Low complexity" evidence="7">
    <location>
        <begin position="419"/>
        <end position="428"/>
    </location>
</feature>
<keyword evidence="4 6" id="KW-0862">Zinc</keyword>
<evidence type="ECO:0000256" key="3">
    <source>
        <dbReference type="ARBA" id="ARBA00022723"/>
    </source>
</evidence>
<protein>
    <recommendedName>
        <fullName evidence="9">Deacetylase sirtuin-type domain-containing protein</fullName>
    </recommendedName>
</protein>
<reference evidence="11" key="1">
    <citation type="journal article" date="2023" name="Commun. Biol.">
        <title>Genome analysis of Parmales, the sister group of diatoms, reveals the evolutionary specialization of diatoms from phago-mixotrophs to photoautotrophs.</title>
        <authorList>
            <person name="Ban H."/>
            <person name="Sato S."/>
            <person name="Yoshikawa S."/>
            <person name="Yamada K."/>
            <person name="Nakamura Y."/>
            <person name="Ichinomiya M."/>
            <person name="Sato N."/>
            <person name="Blanc-Mathieu R."/>
            <person name="Endo H."/>
            <person name="Kuwata A."/>
            <person name="Ogata H."/>
        </authorList>
    </citation>
    <scope>NUCLEOTIDE SEQUENCE [LARGE SCALE GENOMIC DNA]</scope>
    <source>
        <strain evidence="11">NIES 3699</strain>
    </source>
</reference>
<feature type="domain" description="Deacetylase sirtuin-type" evidence="9">
    <location>
        <begin position="39"/>
        <end position="321"/>
    </location>
</feature>
<dbReference type="InterPro" id="IPR003000">
    <property type="entry name" value="Sirtuin"/>
</dbReference>
<evidence type="ECO:0000256" key="6">
    <source>
        <dbReference type="PROSITE-ProRule" id="PRU00236"/>
    </source>
</evidence>
<evidence type="ECO:0000256" key="5">
    <source>
        <dbReference type="ARBA" id="ARBA00023027"/>
    </source>
</evidence>
<dbReference type="GO" id="GO:0005634">
    <property type="term" value="C:nucleus"/>
    <property type="evidence" value="ECO:0007669"/>
    <property type="project" value="TreeGrafter"/>
</dbReference>
<evidence type="ECO:0000256" key="7">
    <source>
        <dbReference type="SAM" id="MobiDB-lite"/>
    </source>
</evidence>
<feature type="binding site" evidence="6">
    <location>
        <position position="203"/>
    </location>
    <ligand>
        <name>Zn(2+)</name>
        <dbReference type="ChEBI" id="CHEBI:29105"/>
    </ligand>
</feature>
<dbReference type="GO" id="GO:0017136">
    <property type="term" value="F:histone deacetylase activity, NAD-dependent"/>
    <property type="evidence" value="ECO:0007669"/>
    <property type="project" value="TreeGrafter"/>
</dbReference>
<feature type="compositionally biased region" description="Basic and acidic residues" evidence="7">
    <location>
        <begin position="370"/>
        <end position="384"/>
    </location>
</feature>
<dbReference type="InterPro" id="IPR029035">
    <property type="entry name" value="DHS-like_NAD/FAD-binding_dom"/>
</dbReference>